<reference evidence="1 2" key="1">
    <citation type="submission" date="2023-02" db="EMBL/GenBank/DDBJ databases">
        <title>LHISI_Scaffold_Assembly.</title>
        <authorList>
            <person name="Stuart O.P."/>
            <person name="Cleave R."/>
            <person name="Magrath M.J.L."/>
            <person name="Mikheyev A.S."/>
        </authorList>
    </citation>
    <scope>NUCLEOTIDE SEQUENCE [LARGE SCALE GENOMIC DNA]</scope>
    <source>
        <strain evidence="1">Daus_M_001</strain>
        <tissue evidence="1">Leg muscle</tissue>
    </source>
</reference>
<evidence type="ECO:0000313" key="1">
    <source>
        <dbReference type="EMBL" id="KAJ8866007.1"/>
    </source>
</evidence>
<proteinExistence type="predicted"/>
<sequence>MGAMSAKHTEPKAIFTPDELNCHFSQQHCKPDNRYGYDEISIKLICLILPLILPTLTDIFNFAHLPCLLEKCSS</sequence>
<dbReference type="Proteomes" id="UP001159363">
    <property type="component" value="Chromosome 16"/>
</dbReference>
<organism evidence="1 2">
    <name type="scientific">Dryococelus australis</name>
    <dbReference type="NCBI Taxonomy" id="614101"/>
    <lineage>
        <taxon>Eukaryota</taxon>
        <taxon>Metazoa</taxon>
        <taxon>Ecdysozoa</taxon>
        <taxon>Arthropoda</taxon>
        <taxon>Hexapoda</taxon>
        <taxon>Insecta</taxon>
        <taxon>Pterygota</taxon>
        <taxon>Neoptera</taxon>
        <taxon>Polyneoptera</taxon>
        <taxon>Phasmatodea</taxon>
        <taxon>Verophasmatodea</taxon>
        <taxon>Anareolatae</taxon>
        <taxon>Phasmatidae</taxon>
        <taxon>Eurycanthinae</taxon>
        <taxon>Dryococelus</taxon>
    </lineage>
</organism>
<comment type="caution">
    <text evidence="1">The sequence shown here is derived from an EMBL/GenBank/DDBJ whole genome shotgun (WGS) entry which is preliminary data.</text>
</comment>
<dbReference type="EMBL" id="JARBHB010000017">
    <property type="protein sequence ID" value="KAJ8866007.1"/>
    <property type="molecule type" value="Genomic_DNA"/>
</dbReference>
<keyword evidence="2" id="KW-1185">Reference proteome</keyword>
<accession>A0ABQ9G3L5</accession>
<gene>
    <name evidence="1" type="ORF">PR048_033531</name>
</gene>
<evidence type="ECO:0000313" key="2">
    <source>
        <dbReference type="Proteomes" id="UP001159363"/>
    </source>
</evidence>
<protein>
    <submittedName>
        <fullName evidence="1">Uncharacterized protein</fullName>
    </submittedName>
</protein>
<name>A0ABQ9G3L5_9NEOP</name>